<dbReference type="PANTHER" id="PTHR23254">
    <property type="entry name" value="EIF4G DOMAIN PROTEIN"/>
    <property type="match status" value="1"/>
</dbReference>
<keyword evidence="2" id="KW-1185">Reference proteome</keyword>
<dbReference type="SUPFAM" id="SSF48371">
    <property type="entry name" value="ARM repeat"/>
    <property type="match status" value="1"/>
</dbReference>
<evidence type="ECO:0000313" key="2">
    <source>
        <dbReference type="Proteomes" id="UP001432146"/>
    </source>
</evidence>
<dbReference type="GO" id="GO:0005829">
    <property type="term" value="C:cytosol"/>
    <property type="evidence" value="ECO:0007669"/>
    <property type="project" value="TreeGrafter"/>
</dbReference>
<comment type="caution">
    <text evidence="1">The sequence shown here is derived from an EMBL/GenBank/DDBJ whole genome shotgun (WGS) entry which is preliminary data.</text>
</comment>
<name>A0AAW0ZZY8_9HYME</name>
<evidence type="ECO:0000313" key="1">
    <source>
        <dbReference type="EMBL" id="KAK9302291.1"/>
    </source>
</evidence>
<dbReference type="Gene3D" id="1.25.40.180">
    <property type="match status" value="1"/>
</dbReference>
<dbReference type="EMBL" id="JAWNGG020000098">
    <property type="protein sequence ID" value="KAK9302291.1"/>
    <property type="molecule type" value="Genomic_DNA"/>
</dbReference>
<organism evidence="1 2">
    <name type="scientific">Tetragonisca angustula</name>
    <dbReference type="NCBI Taxonomy" id="166442"/>
    <lineage>
        <taxon>Eukaryota</taxon>
        <taxon>Metazoa</taxon>
        <taxon>Ecdysozoa</taxon>
        <taxon>Arthropoda</taxon>
        <taxon>Hexapoda</taxon>
        <taxon>Insecta</taxon>
        <taxon>Pterygota</taxon>
        <taxon>Neoptera</taxon>
        <taxon>Endopterygota</taxon>
        <taxon>Hymenoptera</taxon>
        <taxon>Apocrita</taxon>
        <taxon>Aculeata</taxon>
        <taxon>Apoidea</taxon>
        <taxon>Anthophila</taxon>
        <taxon>Apidae</taxon>
        <taxon>Tetragonisca</taxon>
    </lineage>
</organism>
<dbReference type="AlphaFoldDB" id="A0AAW0ZZY8"/>
<dbReference type="GO" id="GO:0008494">
    <property type="term" value="F:translation activator activity"/>
    <property type="evidence" value="ECO:0007669"/>
    <property type="project" value="TreeGrafter"/>
</dbReference>
<gene>
    <name evidence="1" type="ORF">QLX08_005715</name>
</gene>
<dbReference type="GO" id="GO:0006446">
    <property type="term" value="P:regulation of translational initiation"/>
    <property type="evidence" value="ECO:0007669"/>
    <property type="project" value="TreeGrafter"/>
</dbReference>
<dbReference type="InterPro" id="IPR051367">
    <property type="entry name" value="mRNA_TranslReg/HistoneTransl"/>
</dbReference>
<accession>A0AAW0ZZY8</accession>
<proteinExistence type="predicted"/>
<sequence length="334" mass="38861">MRMRERLHFYKFRNTLTVQVKLFKVEMVSIGRGRGWAQNDGHSLSKPGKSYSDDITYVNLVSLINLVNSENVAQKTEDVVKLINEKVNKENLKEIHDKLYSYALNNRNFGLKLLMVYNYPTIKNICDSEGTSLYKHLVKRFQIDYEKRRDLRQKNAVQFHNAVVLFSKYLSYIVHSSCKFLALQSALMDYMEMLLETGSPEDIQVFTEQLIVHGNNLHNSYKEKLEDLMITARQTLIKENLSFISRQFLLYAIDLESKNFNPLPKYLQKFYKLQFSKNFKEEDNDIVNSLSNINIEDEHLSSTNEPSDQKYQSICANSRGLRAIRGLGAADVPK</sequence>
<dbReference type="Proteomes" id="UP001432146">
    <property type="component" value="Unassembled WGS sequence"/>
</dbReference>
<dbReference type="PANTHER" id="PTHR23254:SF18">
    <property type="entry name" value="RE28271P"/>
    <property type="match status" value="1"/>
</dbReference>
<dbReference type="InterPro" id="IPR016024">
    <property type="entry name" value="ARM-type_fold"/>
</dbReference>
<reference evidence="1 2" key="1">
    <citation type="submission" date="2024-05" db="EMBL/GenBank/DDBJ databases">
        <title>The nuclear and mitochondrial genome assemblies of Tetragonisca angustula (Apidae: Meliponini), a tiny yet remarkable pollinator in the Neotropics.</title>
        <authorList>
            <person name="Ferrari R."/>
            <person name="Ricardo P.C."/>
            <person name="Dias F.C."/>
            <person name="Araujo N.S."/>
            <person name="Soares D.O."/>
            <person name="Zhou Q.-S."/>
            <person name="Zhu C.-D."/>
            <person name="Coutinho L."/>
            <person name="Airas M.C."/>
            <person name="Batista T.M."/>
        </authorList>
    </citation>
    <scope>NUCLEOTIDE SEQUENCE [LARGE SCALE GENOMIC DNA]</scope>
    <source>
        <strain evidence="1">ASF017062</strain>
        <tissue evidence="1">Abdomen</tissue>
    </source>
</reference>
<protein>
    <submittedName>
        <fullName evidence="1">Uncharacterized protein</fullName>
    </submittedName>
</protein>